<dbReference type="PROSITE" id="PS50126">
    <property type="entry name" value="S1"/>
    <property type="match status" value="1"/>
</dbReference>
<comment type="subunit">
    <text evidence="7">Monomer. Binds directly to the core enzyme of the DNA-dependent RNA polymerase and to nascent RNA.</text>
</comment>
<evidence type="ECO:0000256" key="1">
    <source>
        <dbReference type="ARBA" id="ARBA00022472"/>
    </source>
</evidence>
<dbReference type="Pfam" id="PF00575">
    <property type="entry name" value="S1"/>
    <property type="match status" value="1"/>
</dbReference>
<dbReference type="GO" id="GO:0003700">
    <property type="term" value="F:DNA-binding transcription factor activity"/>
    <property type="evidence" value="ECO:0007669"/>
    <property type="project" value="InterPro"/>
</dbReference>
<keyword evidence="2 7" id="KW-0963">Cytoplasm</keyword>
<dbReference type="Proteomes" id="UP000196365">
    <property type="component" value="Unassembled WGS sequence"/>
</dbReference>
<dbReference type="InterPro" id="IPR012340">
    <property type="entry name" value="NA-bd_OB-fold"/>
</dbReference>
<keyword evidence="6 7" id="KW-0804">Transcription</keyword>
<dbReference type="SUPFAM" id="SSF50249">
    <property type="entry name" value="Nucleic acid-binding proteins"/>
    <property type="match status" value="1"/>
</dbReference>
<dbReference type="SUPFAM" id="SSF54814">
    <property type="entry name" value="Prokaryotic type KH domain (KH-domain type II)"/>
    <property type="match status" value="2"/>
</dbReference>
<dbReference type="InterPro" id="IPR036555">
    <property type="entry name" value="NusA_N_sf"/>
</dbReference>
<dbReference type="InterPro" id="IPR009019">
    <property type="entry name" value="KH_sf_prok-type"/>
</dbReference>
<protein>
    <recommendedName>
        <fullName evidence="7">Transcription termination/antitermination protein NusA</fullName>
    </recommendedName>
</protein>
<dbReference type="GO" id="GO:0005829">
    <property type="term" value="C:cytosol"/>
    <property type="evidence" value="ECO:0007669"/>
    <property type="project" value="TreeGrafter"/>
</dbReference>
<evidence type="ECO:0000256" key="5">
    <source>
        <dbReference type="ARBA" id="ARBA00023015"/>
    </source>
</evidence>
<evidence type="ECO:0000313" key="11">
    <source>
        <dbReference type="Proteomes" id="UP000196365"/>
    </source>
</evidence>
<dbReference type="InterPro" id="IPR003029">
    <property type="entry name" value="S1_domain"/>
</dbReference>
<name>A0A1T4JWP4_9FIRM</name>
<dbReference type="FunFam" id="3.30.300.20:FF:000002">
    <property type="entry name" value="Transcription termination/antitermination protein NusA"/>
    <property type="match status" value="1"/>
</dbReference>
<evidence type="ECO:0000259" key="9">
    <source>
        <dbReference type="PROSITE" id="PS50126"/>
    </source>
</evidence>
<organism evidence="10 11">
    <name type="scientific">Garciella nitratireducens DSM 15102</name>
    <dbReference type="NCBI Taxonomy" id="1121911"/>
    <lineage>
        <taxon>Bacteria</taxon>
        <taxon>Bacillati</taxon>
        <taxon>Bacillota</taxon>
        <taxon>Clostridia</taxon>
        <taxon>Eubacteriales</taxon>
        <taxon>Eubacteriaceae</taxon>
        <taxon>Garciella</taxon>
    </lineage>
</organism>
<keyword evidence="1 7" id="KW-0806">Transcription termination</keyword>
<evidence type="ECO:0000256" key="7">
    <source>
        <dbReference type="HAMAP-Rule" id="MF_00945"/>
    </source>
</evidence>
<dbReference type="SMART" id="SM00316">
    <property type="entry name" value="S1"/>
    <property type="match status" value="1"/>
</dbReference>
<evidence type="ECO:0000256" key="4">
    <source>
        <dbReference type="ARBA" id="ARBA00022884"/>
    </source>
</evidence>
<dbReference type="InterPro" id="IPR013735">
    <property type="entry name" value="TF_NusA_N"/>
</dbReference>
<dbReference type="InterPro" id="IPR058582">
    <property type="entry name" value="KH_NusA_2nd"/>
</dbReference>
<dbReference type="Pfam" id="PF26594">
    <property type="entry name" value="KH_NusA_2nd"/>
    <property type="match status" value="1"/>
</dbReference>
<evidence type="ECO:0000256" key="2">
    <source>
        <dbReference type="ARBA" id="ARBA00022490"/>
    </source>
</evidence>
<dbReference type="GO" id="GO:0031564">
    <property type="term" value="P:transcription antitermination"/>
    <property type="evidence" value="ECO:0007669"/>
    <property type="project" value="UniProtKB-UniRule"/>
</dbReference>
<keyword evidence="11" id="KW-1185">Reference proteome</keyword>
<reference evidence="10 11" key="1">
    <citation type="submission" date="2017-02" db="EMBL/GenBank/DDBJ databases">
        <authorList>
            <person name="Peterson S.W."/>
        </authorList>
    </citation>
    <scope>NUCLEOTIDE SEQUENCE [LARGE SCALE GENOMIC DNA]</scope>
    <source>
        <strain evidence="10 11">DSM 15102</strain>
    </source>
</reference>
<feature type="domain" description="S1 motif" evidence="9">
    <location>
        <begin position="135"/>
        <end position="199"/>
    </location>
</feature>
<dbReference type="Gene3D" id="3.30.1480.10">
    <property type="entry name" value="NusA, N-terminal domain"/>
    <property type="match status" value="1"/>
</dbReference>
<gene>
    <name evidence="7" type="primary">nusA</name>
    <name evidence="10" type="ORF">SAMN02745973_00168</name>
</gene>
<dbReference type="AlphaFoldDB" id="A0A1T4JWP4"/>
<dbReference type="CDD" id="cd04455">
    <property type="entry name" value="S1_NusA"/>
    <property type="match status" value="1"/>
</dbReference>
<dbReference type="PANTHER" id="PTHR22648:SF0">
    <property type="entry name" value="TRANSCRIPTION TERMINATION_ANTITERMINATION PROTEIN NUSA"/>
    <property type="match status" value="1"/>
</dbReference>
<dbReference type="FunFam" id="2.40.50.140:FF:000058">
    <property type="entry name" value="Transcription termination/antitermination protein NusA"/>
    <property type="match status" value="1"/>
</dbReference>
<dbReference type="Pfam" id="PF08529">
    <property type="entry name" value="NusA_N"/>
    <property type="match status" value="1"/>
</dbReference>
<evidence type="ECO:0000313" key="10">
    <source>
        <dbReference type="EMBL" id="SJZ34569.1"/>
    </source>
</evidence>
<dbReference type="CDD" id="cd02134">
    <property type="entry name" value="KH-II_NusA_rpt1"/>
    <property type="match status" value="1"/>
</dbReference>
<proteinExistence type="inferred from homology"/>
<dbReference type="PROSITE" id="PS50084">
    <property type="entry name" value="KH_TYPE_1"/>
    <property type="match status" value="1"/>
</dbReference>
<dbReference type="Gene3D" id="3.30.300.20">
    <property type="match status" value="2"/>
</dbReference>
<dbReference type="InterPro" id="IPR030842">
    <property type="entry name" value="TF_NusA_bacterial"/>
</dbReference>
<dbReference type="Pfam" id="PF13184">
    <property type="entry name" value="KH_NusA_1st"/>
    <property type="match status" value="1"/>
</dbReference>
<dbReference type="GO" id="GO:0006353">
    <property type="term" value="P:DNA-templated transcription termination"/>
    <property type="evidence" value="ECO:0007669"/>
    <property type="project" value="UniProtKB-UniRule"/>
</dbReference>
<dbReference type="GO" id="GO:0003723">
    <property type="term" value="F:RNA binding"/>
    <property type="evidence" value="ECO:0007669"/>
    <property type="project" value="UniProtKB-UniRule"/>
</dbReference>
<comment type="subcellular location">
    <subcellularLocation>
        <location evidence="7">Cytoplasm</location>
    </subcellularLocation>
</comment>
<dbReference type="Gene3D" id="2.40.50.140">
    <property type="entry name" value="Nucleic acid-binding proteins"/>
    <property type="match status" value="1"/>
</dbReference>
<accession>A0A1T4JWP4</accession>
<dbReference type="SMART" id="SM00322">
    <property type="entry name" value="KH"/>
    <property type="match status" value="2"/>
</dbReference>
<dbReference type="FunFam" id="3.30.300.20:FF:000005">
    <property type="entry name" value="Transcription termination/antitermination protein NusA"/>
    <property type="match status" value="1"/>
</dbReference>
<dbReference type="SUPFAM" id="SSF69705">
    <property type="entry name" value="Transcription factor NusA, N-terminal domain"/>
    <property type="match status" value="1"/>
</dbReference>
<dbReference type="NCBIfam" id="TIGR01953">
    <property type="entry name" value="NusA"/>
    <property type="match status" value="1"/>
</dbReference>
<dbReference type="CDD" id="cd22529">
    <property type="entry name" value="KH-II_NusA_rpt2"/>
    <property type="match status" value="1"/>
</dbReference>
<evidence type="ECO:0000256" key="6">
    <source>
        <dbReference type="ARBA" id="ARBA00023163"/>
    </source>
</evidence>
<dbReference type="OrthoDB" id="9807233at2"/>
<feature type="region of interest" description="Disordered" evidence="8">
    <location>
        <begin position="343"/>
        <end position="362"/>
    </location>
</feature>
<dbReference type="InterPro" id="IPR025249">
    <property type="entry name" value="TF_NusA_KH_1st"/>
</dbReference>
<keyword evidence="4 7" id="KW-0694">RNA-binding</keyword>
<dbReference type="PANTHER" id="PTHR22648">
    <property type="entry name" value="TRANSCRIPTION TERMINATION FACTOR NUSA"/>
    <property type="match status" value="1"/>
</dbReference>
<evidence type="ECO:0000256" key="8">
    <source>
        <dbReference type="SAM" id="MobiDB-lite"/>
    </source>
</evidence>
<dbReference type="InterPro" id="IPR010213">
    <property type="entry name" value="TF_NusA"/>
</dbReference>
<dbReference type="FunFam" id="3.30.1480.10:FF:000002">
    <property type="entry name" value="Transcription termination/antitermination protein NusA"/>
    <property type="match status" value="1"/>
</dbReference>
<dbReference type="InterPro" id="IPR015946">
    <property type="entry name" value="KH_dom-like_a/b"/>
</dbReference>
<dbReference type="HAMAP" id="MF_00945_B">
    <property type="entry name" value="NusA_B"/>
    <property type="match status" value="1"/>
</dbReference>
<keyword evidence="3 7" id="KW-0889">Transcription antitermination</keyword>
<keyword evidence="5 7" id="KW-0805">Transcription regulation</keyword>
<sequence>MNIEFIEALDQIEKEKGIEKEVLLDAIEAAITSAYKRNFGSAQNVKIVIDRETGEVKVYSVKTVVDHVETDLLEISLEDARKIDPNYEIGDVVEEVVKPKNFGRIAAQTAKQVVVQRIREAERGIIYDLYVEREDEIITGVVQRKEKANVFVDLGKTEAVLGPNEQMPGENYKHGDRIKLYIVEVKKTTKGPQILVSRTHPGLVKRLFELEVPEIYDGIVEIRSIAREAGSRTKMAVYSYDDEVDPVGACVGHKGSRVEQIVNELKGEKIDIIKWSEDPKEYIASALSPAKVLSVEVSEVEKKAEVIVDDYQLSLAIGKEGQNARLAAKLTGWKIDIKSKSQLKIGESEASDAKNKNEDLLN</sequence>
<dbReference type="EMBL" id="FUWV01000001">
    <property type="protein sequence ID" value="SJZ34569.1"/>
    <property type="molecule type" value="Genomic_DNA"/>
</dbReference>
<feature type="compositionally biased region" description="Basic and acidic residues" evidence="8">
    <location>
        <begin position="351"/>
        <end position="362"/>
    </location>
</feature>
<comment type="function">
    <text evidence="7">Participates in both transcription termination and antitermination.</text>
</comment>
<dbReference type="InterPro" id="IPR004087">
    <property type="entry name" value="KH_dom"/>
</dbReference>
<comment type="similarity">
    <text evidence="7">Belongs to the NusA family.</text>
</comment>
<dbReference type="RefSeq" id="WP_087677615.1">
    <property type="nucleotide sequence ID" value="NZ_FUWV01000001.1"/>
</dbReference>
<evidence type="ECO:0000256" key="3">
    <source>
        <dbReference type="ARBA" id="ARBA00022814"/>
    </source>
</evidence>